<keyword evidence="2" id="KW-1185">Reference proteome</keyword>
<dbReference type="SUPFAM" id="SSF52540">
    <property type="entry name" value="P-loop containing nucleoside triphosphate hydrolases"/>
    <property type="match status" value="1"/>
</dbReference>
<proteinExistence type="predicted"/>
<dbReference type="Gene3D" id="3.40.50.300">
    <property type="entry name" value="P-loop containing nucleotide triphosphate hydrolases"/>
    <property type="match status" value="1"/>
</dbReference>
<evidence type="ECO:0000313" key="1">
    <source>
        <dbReference type="EMBL" id="GKX28668.1"/>
    </source>
</evidence>
<dbReference type="PANTHER" id="PTHR37816:SF2">
    <property type="entry name" value="DNA TOPOLOGY MODULATION PROTEIN FLAR-RELATED PROTEIN"/>
    <property type="match status" value="1"/>
</dbReference>
<dbReference type="Proteomes" id="UP001144256">
    <property type="component" value="Unassembled WGS sequence"/>
</dbReference>
<dbReference type="InterPro" id="IPR027417">
    <property type="entry name" value="P-loop_NTPase"/>
</dbReference>
<evidence type="ECO:0008006" key="3">
    <source>
        <dbReference type="Google" id="ProtNLM"/>
    </source>
</evidence>
<protein>
    <recommendedName>
        <fullName evidence="3">Shikimate kinase</fullName>
    </recommendedName>
</protein>
<reference evidence="1" key="1">
    <citation type="submission" date="2022-06" db="EMBL/GenBank/DDBJ databases">
        <title>Vallitalea longa sp. nov., an anaerobic bacterium isolated from marine sediment.</title>
        <authorList>
            <person name="Hirano S."/>
            <person name="Terahara T."/>
            <person name="Mori K."/>
            <person name="Hamada M."/>
            <person name="Matsumoto R."/>
            <person name="Kobayashi T."/>
        </authorList>
    </citation>
    <scope>NUCLEOTIDE SEQUENCE</scope>
    <source>
        <strain evidence="1">SH18-1</strain>
    </source>
</reference>
<evidence type="ECO:0000313" key="2">
    <source>
        <dbReference type="Proteomes" id="UP001144256"/>
    </source>
</evidence>
<dbReference type="AlphaFoldDB" id="A0A9W6DEP8"/>
<gene>
    <name evidence="1" type="ORF">SH1V18_11480</name>
</gene>
<dbReference type="Pfam" id="PF13238">
    <property type="entry name" value="AAA_18"/>
    <property type="match status" value="1"/>
</dbReference>
<dbReference type="InterPro" id="IPR052922">
    <property type="entry name" value="Cytidylate_Kinase-2"/>
</dbReference>
<dbReference type="PANTHER" id="PTHR37816">
    <property type="entry name" value="YALI0E33011P"/>
    <property type="match status" value="1"/>
</dbReference>
<name>A0A9W6DEP8_9FIRM</name>
<accession>A0A9W6DEP8</accession>
<organism evidence="1 2">
    <name type="scientific">Vallitalea longa</name>
    <dbReference type="NCBI Taxonomy" id="2936439"/>
    <lineage>
        <taxon>Bacteria</taxon>
        <taxon>Bacillati</taxon>
        <taxon>Bacillota</taxon>
        <taxon>Clostridia</taxon>
        <taxon>Lachnospirales</taxon>
        <taxon>Vallitaleaceae</taxon>
        <taxon>Vallitalea</taxon>
    </lineage>
</organism>
<sequence length="181" mass="21061">MNGVNMSKGIIVFGLNGSGKSTLGKELASALGYKHMDIEDYVFLKSDIPYMKQLTREEYLSLMLKDIRKHDNFVLSAVKGNFGEEISSLYKLGVFIEVPYDIRVKRVEQRSIDKFGDRIKKNGDMYESEKRFFEFVKSRDIESVKHWSETLNCPVIQVDGTKDIWENAKWIKEEYLKILSR</sequence>
<comment type="caution">
    <text evidence="1">The sequence shown here is derived from an EMBL/GenBank/DDBJ whole genome shotgun (WGS) entry which is preliminary data.</text>
</comment>
<dbReference type="EMBL" id="BRLB01000001">
    <property type="protein sequence ID" value="GKX28668.1"/>
    <property type="molecule type" value="Genomic_DNA"/>
</dbReference>